<dbReference type="EMBL" id="CYTW01000001">
    <property type="protein sequence ID" value="CUJ90981.1"/>
    <property type="molecule type" value="Genomic_DNA"/>
</dbReference>
<protein>
    <submittedName>
        <fullName evidence="4">L-dehydroascorbate transporter large permease subunit</fullName>
    </submittedName>
</protein>
<feature type="transmembrane region" description="Helical" evidence="2">
    <location>
        <begin position="59"/>
        <end position="81"/>
    </location>
</feature>
<dbReference type="GO" id="GO:0022857">
    <property type="term" value="F:transmembrane transporter activity"/>
    <property type="evidence" value="ECO:0007669"/>
    <property type="project" value="UniProtKB-UniRule"/>
</dbReference>
<proteinExistence type="predicted"/>
<comment type="function">
    <text evidence="1">Part of the tripartite ATP-independent periplasmic (TRAP) transport system.</text>
</comment>
<sequence>MDRFSFVICVSPSETLNRQKFTGSIVFYHAHHATTDKPGQFGARHTWEEAVPEFKQNAYLGYVVTGLSLAIIGVVFYVSVFGVFSDSYLRVGMLLAGGLLIILSSLGRTSGLLDKALLCAVAIALSLSVYQYFRAAEEIETGLYFLTPTDIWMGFLGLFAVIELTRRSVGLVMAVVASILLAYGAFGHLAPGFLRHAGISSEELMTVLWYSFDGVFGRPMATVVSTILIFIVFGSLLELLAIDRVLVQLAMAATGRMRSGPAAAATVASGLFGTISGSAVANVVGTGVITIPLIKKRGFSPRFAAAVESAASSGGQITPPIMGAVAFIMADVTNVPYLTICAAAAVPALLYYGGLFVAISSAARNMDLAEEPRPKISFNWRELVQIGIFVLSLAGIVVTMVGGSSPAYAGFVGVALAAVLGFAVRPDLLTDGQAWLRFIRSAGLISAQLVVIVGAVGIVIGVLNLTGVGLRFASLLSGLAEDQMILSLILMAIACLLLGMGMPTVPAYLIIVLVMGPSLQKLGVPIVHTHMFVLYFGVLSAITPPVALAAFAAAPIAGSSPMPTALEASRLALPGFVIPFAFVYQPALLLGTGFHWAESVQAILFVLLATILISRACYPRRGKGYMVPVGLALAVALIFFGPTISWIATVAGIGLMYFDRLDLTIQDQTS</sequence>
<gene>
    <name evidence="4" type="ORF">PH7735_01313</name>
</gene>
<dbReference type="GO" id="GO:0005886">
    <property type="term" value="C:plasma membrane"/>
    <property type="evidence" value="ECO:0007669"/>
    <property type="project" value="UniProtKB-SubCell"/>
</dbReference>
<keyword evidence="2" id="KW-0472">Membrane</keyword>
<feature type="transmembrane region" description="Helical" evidence="2">
    <location>
        <begin position="87"/>
        <end position="104"/>
    </location>
</feature>
<dbReference type="STRING" id="1715693.PH7735_01313"/>
<keyword evidence="1" id="KW-0813">Transport</keyword>
<keyword evidence="1" id="KW-0997">Cell inner membrane</keyword>
<feature type="transmembrane region" description="Helical" evidence="2">
    <location>
        <begin position="220"/>
        <end position="242"/>
    </location>
</feature>
<feature type="transmembrane region" description="Helical" evidence="2">
    <location>
        <begin position="533"/>
        <end position="559"/>
    </location>
</feature>
<dbReference type="Pfam" id="PF06808">
    <property type="entry name" value="DctM"/>
    <property type="match status" value="1"/>
</dbReference>
<evidence type="ECO:0000259" key="3">
    <source>
        <dbReference type="Pfam" id="PF06808"/>
    </source>
</evidence>
<feature type="transmembrane region" description="Helical" evidence="2">
    <location>
        <begin position="600"/>
        <end position="618"/>
    </location>
</feature>
<feature type="transmembrane region" description="Helical" evidence="2">
    <location>
        <begin position="383"/>
        <end position="401"/>
    </location>
</feature>
<keyword evidence="1" id="KW-1003">Cell membrane</keyword>
<dbReference type="InterPro" id="IPR011853">
    <property type="entry name" value="TRAP_DctM-Dct_fused"/>
</dbReference>
<feature type="transmembrane region" description="Helical" evidence="2">
    <location>
        <begin position="407"/>
        <end position="424"/>
    </location>
</feature>
<evidence type="ECO:0000256" key="2">
    <source>
        <dbReference type="SAM" id="Phobius"/>
    </source>
</evidence>
<keyword evidence="2" id="KW-1133">Transmembrane helix</keyword>
<dbReference type="InterPro" id="IPR010656">
    <property type="entry name" value="DctM"/>
</dbReference>
<feature type="transmembrane region" description="Helical" evidence="2">
    <location>
        <begin position="483"/>
        <end position="500"/>
    </location>
</feature>
<dbReference type="PANTHER" id="PTHR43849:SF2">
    <property type="entry name" value="BLL3936 PROTEIN"/>
    <property type="match status" value="1"/>
</dbReference>
<dbReference type="PANTHER" id="PTHR43849">
    <property type="entry name" value="BLL3936 PROTEIN"/>
    <property type="match status" value="1"/>
</dbReference>
<feature type="transmembrane region" description="Helical" evidence="2">
    <location>
        <begin position="116"/>
        <end position="133"/>
    </location>
</feature>
<evidence type="ECO:0000313" key="4">
    <source>
        <dbReference type="EMBL" id="CUJ90981.1"/>
    </source>
</evidence>
<feature type="transmembrane region" description="Helical" evidence="2">
    <location>
        <begin position="444"/>
        <end position="463"/>
    </location>
</feature>
<evidence type="ECO:0000313" key="5">
    <source>
        <dbReference type="Proteomes" id="UP000051870"/>
    </source>
</evidence>
<reference evidence="5" key="1">
    <citation type="submission" date="2015-09" db="EMBL/GenBank/DDBJ databases">
        <authorList>
            <person name="Rodrigo-Torres Lidia"/>
            <person name="Arahal R.David."/>
        </authorList>
    </citation>
    <scope>NUCLEOTIDE SEQUENCE [LARGE SCALE GENOMIC DNA]</scope>
    <source>
        <strain evidence="5">CECT 7735</strain>
    </source>
</reference>
<feature type="transmembrane region" description="Helical" evidence="2">
    <location>
        <begin position="263"/>
        <end position="294"/>
    </location>
</feature>
<keyword evidence="2" id="KW-0812">Transmembrane</keyword>
<name>A0A0P1I5D5_9RHOB</name>
<feature type="domain" description="TRAP C4-dicarboxylate transport system permease DctM subunit" evidence="3">
    <location>
        <begin position="156"/>
        <end position="592"/>
    </location>
</feature>
<dbReference type="AlphaFoldDB" id="A0A0P1I5D5"/>
<dbReference type="Proteomes" id="UP000051870">
    <property type="component" value="Unassembled WGS sequence"/>
</dbReference>
<dbReference type="NCBIfam" id="TIGR02123">
    <property type="entry name" value="TRAP_fused"/>
    <property type="match status" value="1"/>
</dbReference>
<evidence type="ECO:0000256" key="1">
    <source>
        <dbReference type="RuleBase" id="RU369079"/>
    </source>
</evidence>
<keyword evidence="5" id="KW-1185">Reference proteome</keyword>
<feature type="transmembrane region" description="Helical" evidence="2">
    <location>
        <begin position="145"/>
        <end position="162"/>
    </location>
</feature>
<feature type="transmembrane region" description="Helical" evidence="2">
    <location>
        <begin position="337"/>
        <end position="362"/>
    </location>
</feature>
<feature type="transmembrane region" description="Helical" evidence="2">
    <location>
        <begin position="630"/>
        <end position="658"/>
    </location>
</feature>
<organism evidence="4 5">
    <name type="scientific">Shimia thalassica</name>
    <dbReference type="NCBI Taxonomy" id="1715693"/>
    <lineage>
        <taxon>Bacteria</taxon>
        <taxon>Pseudomonadati</taxon>
        <taxon>Pseudomonadota</taxon>
        <taxon>Alphaproteobacteria</taxon>
        <taxon>Rhodobacterales</taxon>
        <taxon>Roseobacteraceae</taxon>
    </lineage>
</organism>
<comment type="subcellular location">
    <subcellularLocation>
        <location evidence="1">Cell inner membrane</location>
        <topology evidence="1">Multi-pass membrane protein</topology>
    </subcellularLocation>
</comment>
<accession>A0A0P1I5D5</accession>
<feature type="transmembrane region" description="Helical" evidence="2">
    <location>
        <begin position="169"/>
        <end position="186"/>
    </location>
</feature>